<dbReference type="HAMAP" id="MF_00009">
    <property type="entry name" value="Endoribonucl_YbeY"/>
    <property type="match status" value="1"/>
</dbReference>
<keyword evidence="6 8" id="KW-0378">Hydrolase</keyword>
<accession>A0A4D6XTF6</accession>
<dbReference type="InterPro" id="IPR023091">
    <property type="entry name" value="MetalPrtase_cat_dom_sf_prd"/>
</dbReference>
<dbReference type="GO" id="GO:0008270">
    <property type="term" value="F:zinc ion binding"/>
    <property type="evidence" value="ECO:0007669"/>
    <property type="project" value="UniProtKB-UniRule"/>
</dbReference>
<evidence type="ECO:0000256" key="8">
    <source>
        <dbReference type="HAMAP-Rule" id="MF_00009"/>
    </source>
</evidence>
<protein>
    <recommendedName>
        <fullName evidence="8">Endoribonuclease YbeY</fullName>
        <ecNumber evidence="8">3.1.-.-</ecNumber>
    </recommendedName>
</protein>
<evidence type="ECO:0000256" key="1">
    <source>
        <dbReference type="ARBA" id="ARBA00010875"/>
    </source>
</evidence>
<dbReference type="Gene3D" id="3.40.390.30">
    <property type="entry name" value="Metalloproteases ('zincins'), catalytic domain"/>
    <property type="match status" value="1"/>
</dbReference>
<evidence type="ECO:0000256" key="6">
    <source>
        <dbReference type="ARBA" id="ARBA00022801"/>
    </source>
</evidence>
<dbReference type="PANTHER" id="PTHR46986">
    <property type="entry name" value="ENDORIBONUCLEASE YBEY, CHLOROPLASTIC"/>
    <property type="match status" value="1"/>
</dbReference>
<keyword evidence="7 8" id="KW-0862">Zinc</keyword>
<keyword evidence="8" id="KW-0963">Cytoplasm</keyword>
<dbReference type="OrthoDB" id="9807740at2"/>
<dbReference type="GO" id="GO:0004222">
    <property type="term" value="F:metalloendopeptidase activity"/>
    <property type="evidence" value="ECO:0007669"/>
    <property type="project" value="InterPro"/>
</dbReference>
<keyword evidence="8" id="KW-0698">rRNA processing</keyword>
<evidence type="ECO:0000256" key="2">
    <source>
        <dbReference type="ARBA" id="ARBA00022517"/>
    </source>
</evidence>
<reference evidence="9 10" key="2">
    <citation type="submission" date="2019-05" db="EMBL/GenBank/DDBJ databases">
        <title>Genome evolution of the obligate endosymbiont Buchnera aphidicola.</title>
        <authorList>
            <person name="Moran N.A."/>
        </authorList>
    </citation>
    <scope>NUCLEOTIDE SEQUENCE [LARGE SCALE GENOMIC DNA]</scope>
    <source>
        <strain evidence="9 10">Aar</strain>
    </source>
</reference>
<dbReference type="Pfam" id="PF02130">
    <property type="entry name" value="YbeY"/>
    <property type="match status" value="1"/>
</dbReference>
<evidence type="ECO:0000256" key="7">
    <source>
        <dbReference type="ARBA" id="ARBA00022833"/>
    </source>
</evidence>
<feature type="binding site" evidence="8">
    <location>
        <position position="70"/>
    </location>
    <ligand>
        <name>Zn(2+)</name>
        <dbReference type="ChEBI" id="CHEBI:29105"/>
        <note>catalytic</note>
    </ligand>
</feature>
<dbReference type="SUPFAM" id="SSF55486">
    <property type="entry name" value="Metalloproteases ('zincins'), catalytic domain"/>
    <property type="match status" value="1"/>
</dbReference>
<comment type="cofactor">
    <cofactor evidence="8">
        <name>Zn(2+)</name>
        <dbReference type="ChEBI" id="CHEBI:29105"/>
    </cofactor>
    <text evidence="8">Binds 1 zinc ion.</text>
</comment>
<dbReference type="PROSITE" id="PS01306">
    <property type="entry name" value="UPF0054"/>
    <property type="match status" value="1"/>
</dbReference>
<dbReference type="PANTHER" id="PTHR46986:SF1">
    <property type="entry name" value="ENDORIBONUCLEASE YBEY, CHLOROPLASTIC"/>
    <property type="match status" value="1"/>
</dbReference>
<dbReference type="InterPro" id="IPR020549">
    <property type="entry name" value="YbeY_CS"/>
</dbReference>
<keyword evidence="5 8" id="KW-0255">Endonuclease</keyword>
<evidence type="ECO:0000313" key="9">
    <source>
        <dbReference type="EMBL" id="QCI16105.1"/>
    </source>
</evidence>
<keyword evidence="2 8" id="KW-0690">Ribosome biogenesis</keyword>
<dbReference type="GO" id="GO:0004521">
    <property type="term" value="F:RNA endonuclease activity"/>
    <property type="evidence" value="ECO:0007669"/>
    <property type="project" value="UniProtKB-UniRule"/>
</dbReference>
<dbReference type="GO" id="GO:0005737">
    <property type="term" value="C:cytoplasm"/>
    <property type="evidence" value="ECO:0007669"/>
    <property type="project" value="UniProtKB-SubCell"/>
</dbReference>
<dbReference type="EC" id="3.1.-.-" evidence="8"/>
<keyword evidence="4 8" id="KW-0479">Metal-binding</keyword>
<reference evidence="9 10" key="1">
    <citation type="submission" date="2018-12" db="EMBL/GenBank/DDBJ databases">
        <authorList>
            <person name="Chong R.A."/>
        </authorList>
    </citation>
    <scope>NUCLEOTIDE SEQUENCE [LARGE SCALE GENOMIC DNA]</scope>
    <source>
        <strain evidence="9 10">Aar</strain>
    </source>
</reference>
<evidence type="ECO:0000256" key="3">
    <source>
        <dbReference type="ARBA" id="ARBA00022722"/>
    </source>
</evidence>
<evidence type="ECO:0000256" key="4">
    <source>
        <dbReference type="ARBA" id="ARBA00022723"/>
    </source>
</evidence>
<dbReference type="EMBL" id="CP034900">
    <property type="protein sequence ID" value="QCI16105.1"/>
    <property type="molecule type" value="Genomic_DNA"/>
</dbReference>
<comment type="function">
    <text evidence="8">Single strand-specific metallo-endoribonuclease involved in late-stage 70S ribosome quality control and in maturation of the 3' terminus of the 16S rRNA.</text>
</comment>
<name>A0A4D6XTF6_9GAMM</name>
<feature type="binding site" evidence="8">
    <location>
        <position position="74"/>
    </location>
    <ligand>
        <name>Zn(2+)</name>
        <dbReference type="ChEBI" id="CHEBI:29105"/>
        <note>catalytic</note>
    </ligand>
</feature>
<dbReference type="InterPro" id="IPR002036">
    <property type="entry name" value="YbeY"/>
</dbReference>
<sequence length="107" mass="12558">MVDESEIQNLNYIYRGINKPTNILSFSINKFIASNQKLLGDLVLCKNIIEKESIKYNKILQSYWAHVTIHGILHLLGYDHKNDKEAKVMEQIENKIMISLNYQKPYM</sequence>
<organism evidence="9 10">
    <name type="scientific">Buchnera aphidicola</name>
    <name type="common">Artemisaphis artemisicola</name>
    <dbReference type="NCBI Taxonomy" id="1241836"/>
    <lineage>
        <taxon>Bacteria</taxon>
        <taxon>Pseudomonadati</taxon>
        <taxon>Pseudomonadota</taxon>
        <taxon>Gammaproteobacteria</taxon>
        <taxon>Enterobacterales</taxon>
        <taxon>Erwiniaceae</taxon>
        <taxon>Buchnera</taxon>
    </lineage>
</organism>
<dbReference type="GO" id="GO:0006364">
    <property type="term" value="P:rRNA processing"/>
    <property type="evidence" value="ECO:0007669"/>
    <property type="project" value="UniProtKB-UniRule"/>
</dbReference>
<dbReference type="Proteomes" id="UP000298654">
    <property type="component" value="Chromosome"/>
</dbReference>
<comment type="subcellular location">
    <subcellularLocation>
        <location evidence="8">Cytoplasm</location>
    </subcellularLocation>
</comment>
<dbReference type="AlphaFoldDB" id="A0A4D6XTF6"/>
<keyword evidence="3 8" id="KW-0540">Nuclease</keyword>
<feature type="binding site" evidence="8">
    <location>
        <position position="80"/>
    </location>
    <ligand>
        <name>Zn(2+)</name>
        <dbReference type="ChEBI" id="CHEBI:29105"/>
        <note>catalytic</note>
    </ligand>
</feature>
<evidence type="ECO:0000313" key="10">
    <source>
        <dbReference type="Proteomes" id="UP000298654"/>
    </source>
</evidence>
<proteinExistence type="inferred from homology"/>
<gene>
    <name evidence="8 9" type="primary">ybeY</name>
    <name evidence="9" type="ORF">D9V59_02225</name>
</gene>
<comment type="similarity">
    <text evidence="1 8">Belongs to the endoribonuclease YbeY family.</text>
</comment>
<evidence type="ECO:0000256" key="5">
    <source>
        <dbReference type="ARBA" id="ARBA00022759"/>
    </source>
</evidence>
<dbReference type="NCBIfam" id="TIGR00043">
    <property type="entry name" value="rRNA maturation RNase YbeY"/>
    <property type="match status" value="1"/>
</dbReference>